<feature type="compositionally biased region" description="Low complexity" evidence="1">
    <location>
        <begin position="82"/>
        <end position="100"/>
    </location>
</feature>
<evidence type="ECO:0000259" key="3">
    <source>
        <dbReference type="SMART" id="SM00637"/>
    </source>
</evidence>
<feature type="region of interest" description="Disordered" evidence="1">
    <location>
        <begin position="64"/>
        <end position="147"/>
    </location>
</feature>
<sequence length="255" mass="25368">MGPTGAESGAEISAETSAAAGDEPNGRGLPRVIASAPWVVVLVGVSVLAVLLVAAMLSFREPEQPAAWTPGPPMVLPTPGEVTATPSTPTPTTASSAGPTTVPPPPSGSSTQPAAPSRTSSAAARADADRSPEGAVPGAPATPAEPVDTGVLSASYQVDSADPISFRARLVVRNGTARSSDWTVELRFTGQVSGVRASSGPGVSVTIKGAGWYLLSGAEPLDAGAGQTVDLRFTRVGTGEYPAHCAVNGDACSMG</sequence>
<proteinExistence type="predicted"/>
<evidence type="ECO:0000313" key="4">
    <source>
        <dbReference type="EMBL" id="RIV39903.1"/>
    </source>
</evidence>
<dbReference type="Gene3D" id="2.60.40.290">
    <property type="match status" value="1"/>
</dbReference>
<name>A0A418MXP4_9ACTN</name>
<protein>
    <recommendedName>
        <fullName evidence="3">CBM2 domain-containing protein</fullName>
    </recommendedName>
</protein>
<dbReference type="GO" id="GO:0005975">
    <property type="term" value="P:carbohydrate metabolic process"/>
    <property type="evidence" value="ECO:0007669"/>
    <property type="project" value="InterPro"/>
</dbReference>
<dbReference type="InterPro" id="IPR008965">
    <property type="entry name" value="CBM2/CBM3_carb-bd_dom_sf"/>
</dbReference>
<feature type="domain" description="CBM2" evidence="3">
    <location>
        <begin position="152"/>
        <end position="252"/>
    </location>
</feature>
<dbReference type="InterPro" id="IPR012291">
    <property type="entry name" value="CBM2_carb-bd_dom_sf"/>
</dbReference>
<accession>A0A418MXP4</accession>
<evidence type="ECO:0000313" key="5">
    <source>
        <dbReference type="Proteomes" id="UP000283832"/>
    </source>
</evidence>
<dbReference type="InterPro" id="IPR001919">
    <property type="entry name" value="CBD2"/>
</dbReference>
<reference evidence="4 5" key="1">
    <citation type="submission" date="2018-08" db="EMBL/GenBank/DDBJ databases">
        <title>Jishengella sp. nov., isolated from a root of Azadirachta indica A. Juss. var. siamensis Valenton.</title>
        <authorList>
            <person name="Kuncharoen N."/>
            <person name="Tanasupawat S."/>
            <person name="Kudo T."/>
            <person name="Ohkuma M."/>
        </authorList>
    </citation>
    <scope>NUCLEOTIDE SEQUENCE [LARGE SCALE GENOMIC DNA]</scope>
    <source>
        <strain evidence="4 5">AZ1-13</strain>
    </source>
</reference>
<comment type="caution">
    <text evidence="4">The sequence shown here is derived from an EMBL/GenBank/DDBJ whole genome shotgun (WGS) entry which is preliminary data.</text>
</comment>
<dbReference type="SMART" id="SM00637">
    <property type="entry name" value="CBD_II"/>
    <property type="match status" value="1"/>
</dbReference>
<organism evidence="4 5">
    <name type="scientific">Micromonospora radicis</name>
    <dbReference type="NCBI Taxonomy" id="1894971"/>
    <lineage>
        <taxon>Bacteria</taxon>
        <taxon>Bacillati</taxon>
        <taxon>Actinomycetota</taxon>
        <taxon>Actinomycetes</taxon>
        <taxon>Micromonosporales</taxon>
        <taxon>Micromonosporaceae</taxon>
        <taxon>Micromonospora</taxon>
    </lineage>
</organism>
<feature type="compositionally biased region" description="Low complexity" evidence="1">
    <location>
        <begin position="108"/>
        <end position="125"/>
    </location>
</feature>
<dbReference type="SUPFAM" id="SSF49384">
    <property type="entry name" value="Carbohydrate-binding domain"/>
    <property type="match status" value="1"/>
</dbReference>
<dbReference type="AlphaFoldDB" id="A0A418MXP4"/>
<dbReference type="Proteomes" id="UP000283832">
    <property type="component" value="Unassembled WGS sequence"/>
</dbReference>
<keyword evidence="2" id="KW-1133">Transmembrane helix</keyword>
<evidence type="ECO:0000256" key="1">
    <source>
        <dbReference type="SAM" id="MobiDB-lite"/>
    </source>
</evidence>
<keyword evidence="2" id="KW-0472">Membrane</keyword>
<keyword evidence="2" id="KW-0812">Transmembrane</keyword>
<feature type="region of interest" description="Disordered" evidence="1">
    <location>
        <begin position="1"/>
        <end position="25"/>
    </location>
</feature>
<keyword evidence="5" id="KW-1185">Reference proteome</keyword>
<dbReference type="EMBL" id="QXEC01000004">
    <property type="protein sequence ID" value="RIV39903.1"/>
    <property type="molecule type" value="Genomic_DNA"/>
</dbReference>
<gene>
    <name evidence="4" type="ORF">D2L64_06030</name>
</gene>
<dbReference type="GO" id="GO:0030247">
    <property type="term" value="F:polysaccharide binding"/>
    <property type="evidence" value="ECO:0007669"/>
    <property type="project" value="InterPro"/>
</dbReference>
<dbReference type="GO" id="GO:0004553">
    <property type="term" value="F:hydrolase activity, hydrolyzing O-glycosyl compounds"/>
    <property type="evidence" value="ECO:0007669"/>
    <property type="project" value="InterPro"/>
</dbReference>
<evidence type="ECO:0000256" key="2">
    <source>
        <dbReference type="SAM" id="Phobius"/>
    </source>
</evidence>
<feature type="transmembrane region" description="Helical" evidence="2">
    <location>
        <begin position="38"/>
        <end position="59"/>
    </location>
</feature>